<dbReference type="GO" id="GO:0019441">
    <property type="term" value="P:L-tryptophan catabolic process to kynurenine"/>
    <property type="evidence" value="ECO:0007669"/>
    <property type="project" value="TreeGrafter"/>
</dbReference>
<dbReference type="GO" id="GO:0043420">
    <property type="term" value="P:anthranilate metabolic process"/>
    <property type="evidence" value="ECO:0007669"/>
    <property type="project" value="UniProtKB-UniRule"/>
</dbReference>
<dbReference type="UniPathway" id="UPA00253">
    <property type="reaction ID" value="UER00329"/>
</dbReference>
<dbReference type="EC" id="3.7.1.3" evidence="4 5"/>
<dbReference type="GO" id="GO:0030170">
    <property type="term" value="F:pyridoxal phosphate binding"/>
    <property type="evidence" value="ECO:0007669"/>
    <property type="project" value="UniProtKB-UniRule"/>
</dbReference>
<comment type="subunit">
    <text evidence="4 5">Homodimer.</text>
</comment>
<comment type="pathway">
    <text evidence="4 5">Amino-acid degradation; L-kynurenine degradation; L-alanine and anthranilate from L-kynurenine: step 1/1.</text>
</comment>
<dbReference type="GO" id="GO:0034354">
    <property type="term" value="P:'de novo' NAD+ biosynthetic process from L-tryptophan"/>
    <property type="evidence" value="ECO:0007669"/>
    <property type="project" value="UniProtKB-UniRule"/>
</dbReference>
<evidence type="ECO:0000256" key="2">
    <source>
        <dbReference type="ARBA" id="ARBA00022801"/>
    </source>
</evidence>
<dbReference type="Gene3D" id="3.40.640.10">
    <property type="entry name" value="Type I PLP-dependent aspartate aminotransferase-like (Major domain)"/>
    <property type="match status" value="1"/>
</dbReference>
<evidence type="ECO:0000256" key="1">
    <source>
        <dbReference type="ARBA" id="ARBA00022642"/>
    </source>
</evidence>
<feature type="modified residue" description="N6-(pyridoxal phosphate)lysine" evidence="4">
    <location>
        <position position="273"/>
    </location>
</feature>
<dbReference type="PIRSF" id="PIRSF038800">
    <property type="entry name" value="KYNU"/>
    <property type="match status" value="1"/>
</dbReference>
<dbReference type="GO" id="GO:0005737">
    <property type="term" value="C:cytoplasm"/>
    <property type="evidence" value="ECO:0007669"/>
    <property type="project" value="UniProtKB-SubCell"/>
</dbReference>
<sequence>MSQVIQPTLLSELQALAKDVGHLLESEKFANAMDAHDELKQFRSEFVYPKMKDLPCTASKTDEDSIYLCGHSLGLMPKKTRNNINKVLDCWGQMGAEHHYNGYLPAAFCELYPKDEMARLAGCFPYELVIMNGLTVNLHLLMLKFYKPSGERYKIVIEEAAFPSDLYAVKSQLQYYGYTVVDGLIELKPRPGTEIIEEDDVLEVIRREGQCIALLVLPVVQYYTGQVYDIGTLTKAAHGQGCTVLCDAAHAIGNIPVELHNWDVDCAVWCSYKYLNSGAGGTGMAFVHERHLSELPAVHGWWGNDTRTKFEMRREFEPVPYSADSYKLSNCPPLLIAPIMASLDLFSRAGDEARYRKQRIITGYLEYLLDSMISSGIPLQQITPRCLRRRGSMICVKLNSNPVDLHKKLKERGVICDVRKPGVLRVTPCPLYNSFRDVWQFAQTLKQATTT</sequence>
<feature type="binding site" evidence="4">
    <location>
        <position position="134"/>
    </location>
    <ligand>
        <name>pyridoxal 5'-phosphate</name>
        <dbReference type="ChEBI" id="CHEBI:597326"/>
    </ligand>
</feature>
<dbReference type="EnsemblMetazoa" id="XM_022795792">
    <property type="protein sequence ID" value="XP_022651527"/>
    <property type="gene ID" value="LOC111246337"/>
</dbReference>
<evidence type="ECO:0000313" key="6">
    <source>
        <dbReference type="EnsemblMetazoa" id="XP_022651527"/>
    </source>
</evidence>
<dbReference type="AlphaFoldDB" id="A0A7M7M5U0"/>
<dbReference type="NCBIfam" id="TIGR01814">
    <property type="entry name" value="kynureninase"/>
    <property type="match status" value="1"/>
</dbReference>
<dbReference type="RefSeq" id="XP_022651527.1">
    <property type="nucleotide sequence ID" value="XM_022795792.1"/>
</dbReference>
<comment type="subcellular location">
    <subcellularLocation>
        <location evidence="4 5">Cytoplasm</location>
    </subcellularLocation>
</comment>
<name>A0A7M7M5U0_VARDE</name>
<keyword evidence="2 4" id="KW-0378">Hydrolase</keyword>
<dbReference type="SUPFAM" id="SSF53383">
    <property type="entry name" value="PLP-dependent transferases"/>
    <property type="match status" value="1"/>
</dbReference>
<evidence type="ECO:0000256" key="3">
    <source>
        <dbReference type="ARBA" id="ARBA00022898"/>
    </source>
</evidence>
<dbReference type="GeneID" id="111246337"/>
<feature type="binding site" evidence="4">
    <location>
        <position position="301"/>
    </location>
    <ligand>
        <name>pyridoxal 5'-phosphate</name>
        <dbReference type="ChEBI" id="CHEBI:597326"/>
    </ligand>
</feature>
<feature type="binding site" evidence="4">
    <location>
        <position position="272"/>
    </location>
    <ligand>
        <name>pyridoxal 5'-phosphate</name>
        <dbReference type="ChEBI" id="CHEBI:597326"/>
    </ligand>
</feature>
<feature type="binding site" evidence="4">
    <location>
        <position position="135"/>
    </location>
    <ligand>
        <name>pyridoxal 5'-phosphate</name>
        <dbReference type="ChEBI" id="CHEBI:597326"/>
    </ligand>
</feature>
<dbReference type="KEGG" id="vde:111246337"/>
<comment type="pathway">
    <text evidence="4 5">Cofactor biosynthesis; NAD(+) biosynthesis; quinolinate from L-kynurenine: step 2/3.</text>
</comment>
<dbReference type="InterPro" id="IPR015424">
    <property type="entry name" value="PyrdxlP-dep_Trfase"/>
</dbReference>
<comment type="cofactor">
    <cofactor evidence="4 5">
        <name>pyridoxal 5'-phosphate</name>
        <dbReference type="ChEBI" id="CHEBI:597326"/>
    </cofactor>
</comment>
<dbReference type="PANTHER" id="PTHR14084">
    <property type="entry name" value="KYNURENINASE"/>
    <property type="match status" value="1"/>
</dbReference>
<dbReference type="HAMAP" id="MF_01970">
    <property type="entry name" value="Kynureninase"/>
    <property type="match status" value="1"/>
</dbReference>
<comment type="similarity">
    <text evidence="4 5">Belongs to the kynureninase family.</text>
</comment>
<feature type="binding site" evidence="4">
    <location>
        <position position="250"/>
    </location>
    <ligand>
        <name>pyridoxal 5'-phosphate</name>
        <dbReference type="ChEBI" id="CHEBI:597326"/>
    </ligand>
</feature>
<comment type="caution">
    <text evidence="4">Lacks conserved residue(s) required for the propagation of feature annotation.</text>
</comment>
<reference evidence="6" key="1">
    <citation type="submission" date="2021-01" db="UniProtKB">
        <authorList>
            <consortium name="EnsemblMetazoa"/>
        </authorList>
    </citation>
    <scope>IDENTIFICATION</scope>
</reference>
<keyword evidence="4 5" id="KW-0963">Cytoplasm</keyword>
<comment type="function">
    <text evidence="4 5">Catalyzes the cleavage of L-kynurenine (L-Kyn) and L-3-hydroxykynurenine (L-3OHKyn) into anthranilic acid (AA) and 3-hydroxyanthranilic acid (3-OHAA), respectively.</text>
</comment>
<dbReference type="GO" id="GO:0030429">
    <property type="term" value="F:kynureninase activity"/>
    <property type="evidence" value="ECO:0007669"/>
    <property type="project" value="UniProtKB-UniRule"/>
</dbReference>
<dbReference type="UniPathway" id="UPA00334">
    <property type="reaction ID" value="UER00455"/>
</dbReference>
<feature type="binding site" evidence="4">
    <location>
        <begin position="162"/>
        <end position="165"/>
    </location>
    <ligand>
        <name>pyridoxal 5'-phosphate</name>
        <dbReference type="ChEBI" id="CHEBI:597326"/>
    </ligand>
</feature>
<keyword evidence="3 4" id="KW-0663">Pyridoxal phosphate</keyword>
<dbReference type="PANTHER" id="PTHR14084:SF0">
    <property type="entry name" value="KYNURENINASE"/>
    <property type="match status" value="1"/>
</dbReference>
<protein>
    <recommendedName>
        <fullName evidence="4 5">Kynureninase</fullName>
        <ecNumber evidence="4 5">3.7.1.3</ecNumber>
    </recommendedName>
    <alternativeName>
        <fullName evidence="4">L-kynurenine hydrolase</fullName>
    </alternativeName>
</protein>
<keyword evidence="7" id="KW-1185">Reference proteome</keyword>
<dbReference type="Pfam" id="PF22580">
    <property type="entry name" value="KYNU_C"/>
    <property type="match status" value="1"/>
</dbReference>
<dbReference type="OMA" id="SHVAYRS"/>
<dbReference type="InterPro" id="IPR010111">
    <property type="entry name" value="Kynureninase"/>
</dbReference>
<keyword evidence="1 4" id="KW-0662">Pyridine nucleotide biosynthesis</keyword>
<dbReference type="OrthoDB" id="5978656at2759"/>
<comment type="catalytic activity">
    <reaction evidence="5">
        <text>3-hydroxy-L-kynurenine + H2O = 3-hydroxyanthranilate + L-alanine + H(+)</text>
        <dbReference type="Rhea" id="RHEA:25143"/>
        <dbReference type="ChEBI" id="CHEBI:15377"/>
        <dbReference type="ChEBI" id="CHEBI:15378"/>
        <dbReference type="ChEBI" id="CHEBI:36559"/>
        <dbReference type="ChEBI" id="CHEBI:57972"/>
        <dbReference type="ChEBI" id="CHEBI:58125"/>
        <dbReference type="EC" id="3.7.1.3"/>
    </reaction>
</comment>
<proteinExistence type="inferred from homology"/>
<feature type="binding site" evidence="4">
    <location>
        <position position="330"/>
    </location>
    <ligand>
        <name>pyridoxal 5'-phosphate</name>
        <dbReference type="ChEBI" id="CHEBI:597326"/>
    </ligand>
</feature>
<organism evidence="6 7">
    <name type="scientific">Varroa destructor</name>
    <name type="common">Honeybee mite</name>
    <dbReference type="NCBI Taxonomy" id="109461"/>
    <lineage>
        <taxon>Eukaryota</taxon>
        <taxon>Metazoa</taxon>
        <taxon>Ecdysozoa</taxon>
        <taxon>Arthropoda</taxon>
        <taxon>Chelicerata</taxon>
        <taxon>Arachnida</taxon>
        <taxon>Acari</taxon>
        <taxon>Parasitiformes</taxon>
        <taxon>Mesostigmata</taxon>
        <taxon>Gamasina</taxon>
        <taxon>Dermanyssoidea</taxon>
        <taxon>Varroidae</taxon>
        <taxon>Varroa</taxon>
    </lineage>
</organism>
<comment type="catalytic activity">
    <reaction evidence="4 5">
        <text>L-kynurenine + H2O = anthranilate + L-alanine + H(+)</text>
        <dbReference type="Rhea" id="RHEA:16813"/>
        <dbReference type="ChEBI" id="CHEBI:15377"/>
        <dbReference type="ChEBI" id="CHEBI:15378"/>
        <dbReference type="ChEBI" id="CHEBI:16567"/>
        <dbReference type="ChEBI" id="CHEBI:57959"/>
        <dbReference type="ChEBI" id="CHEBI:57972"/>
        <dbReference type="EC" id="3.7.1.3"/>
    </reaction>
</comment>
<dbReference type="Proteomes" id="UP000594260">
    <property type="component" value="Unplaced"/>
</dbReference>
<dbReference type="GO" id="GO:0097053">
    <property type="term" value="P:L-kynurenine catabolic process"/>
    <property type="evidence" value="ECO:0007669"/>
    <property type="project" value="UniProtKB-UniRule"/>
</dbReference>
<feature type="binding site" evidence="4">
    <location>
        <position position="247"/>
    </location>
    <ligand>
        <name>pyridoxal 5'-phosphate</name>
        <dbReference type="ChEBI" id="CHEBI:597326"/>
    </ligand>
</feature>
<evidence type="ECO:0000256" key="5">
    <source>
        <dbReference type="PIRNR" id="PIRNR038800"/>
    </source>
</evidence>
<accession>A0A7M7M5U0</accession>
<evidence type="ECO:0000256" key="4">
    <source>
        <dbReference type="HAMAP-Rule" id="MF_03017"/>
    </source>
</evidence>
<dbReference type="Gene3D" id="3.90.1150.10">
    <property type="entry name" value="Aspartate Aminotransferase, domain 1"/>
    <property type="match status" value="1"/>
</dbReference>
<dbReference type="GO" id="GO:0019805">
    <property type="term" value="P:quinolinate biosynthetic process"/>
    <property type="evidence" value="ECO:0007669"/>
    <property type="project" value="UniProtKB-UniRule"/>
</dbReference>
<dbReference type="InParanoid" id="A0A7M7M5U0"/>
<evidence type="ECO:0000313" key="7">
    <source>
        <dbReference type="Proteomes" id="UP000594260"/>
    </source>
</evidence>
<dbReference type="InterPro" id="IPR015421">
    <property type="entry name" value="PyrdxlP-dep_Trfase_major"/>
</dbReference>
<dbReference type="InterPro" id="IPR015422">
    <property type="entry name" value="PyrdxlP-dep_Trfase_small"/>
</dbReference>